<organism evidence="1 2">
    <name type="scientific">Candidatus Accumulibacter proximus</name>
    <dbReference type="NCBI Taxonomy" id="2954385"/>
    <lineage>
        <taxon>Bacteria</taxon>
        <taxon>Pseudomonadati</taxon>
        <taxon>Pseudomonadota</taxon>
        <taxon>Betaproteobacteria</taxon>
        <taxon>Candidatus Accumulibacter</taxon>
    </lineage>
</organism>
<sequence length="68" mass="6845">MSQPSQSTLESVCTNCGASFVCGATAGLSSCWCMQMPPLTRVPEVAAGCFCPACLEQLLSAGTTAPAA</sequence>
<protein>
    <submittedName>
        <fullName evidence="1">Cysteine-rich CWC family protein</fullName>
    </submittedName>
</protein>
<proteinExistence type="predicted"/>
<reference evidence="1 2" key="1">
    <citation type="submission" date="2020-10" db="EMBL/GenBank/DDBJ databases">
        <title>Connecting structure to function with the recovery of over 1000 high-quality activated sludge metagenome-assembled genomes encoding full-length rRNA genes using long-read sequencing.</title>
        <authorList>
            <person name="Singleton C.M."/>
            <person name="Petriglieri F."/>
            <person name="Kristensen J.M."/>
            <person name="Kirkegaard R.H."/>
            <person name="Michaelsen T.Y."/>
            <person name="Andersen M.H."/>
            <person name="Karst S.M."/>
            <person name="Dueholm M.S."/>
            <person name="Nielsen P.H."/>
            <person name="Albertsen M."/>
        </authorList>
    </citation>
    <scope>NUCLEOTIDE SEQUENCE [LARGE SCALE GENOMIC DNA]</scope>
    <source>
        <strain evidence="1">EsbW_18-Q3-R4-48_BATAC.285</strain>
    </source>
</reference>
<dbReference type="Proteomes" id="UP000697998">
    <property type="component" value="Unassembled WGS sequence"/>
</dbReference>
<evidence type="ECO:0000313" key="2">
    <source>
        <dbReference type="Proteomes" id="UP000697998"/>
    </source>
</evidence>
<evidence type="ECO:0000313" key="1">
    <source>
        <dbReference type="EMBL" id="MBK7674320.1"/>
    </source>
</evidence>
<dbReference type="InterPro" id="IPR032720">
    <property type="entry name" value="Cys_rich_CWC"/>
</dbReference>
<name>A0A935PVX1_9PROT</name>
<dbReference type="Pfam" id="PF14375">
    <property type="entry name" value="Cys_rich_CWC"/>
    <property type="match status" value="1"/>
</dbReference>
<accession>A0A935PVX1</accession>
<dbReference type="EMBL" id="JADJMH010000004">
    <property type="protein sequence ID" value="MBK7674320.1"/>
    <property type="molecule type" value="Genomic_DNA"/>
</dbReference>
<comment type="caution">
    <text evidence="1">The sequence shown here is derived from an EMBL/GenBank/DDBJ whole genome shotgun (WGS) entry which is preliminary data.</text>
</comment>
<gene>
    <name evidence="1" type="ORF">IPJ27_05875</name>
</gene>
<dbReference type="AlphaFoldDB" id="A0A935PVX1"/>